<dbReference type="PATRIC" id="fig|649755.3.peg.99"/>
<sequence length="1630" mass="182185">MQYKLKYFFICILSLFITLNQWIPIRANEISENLEPTVESFPFSLSLTGEGTATVIDFEGNHDISKGQTFSSSYPCGTEIQINIQANEGYLISNITNQGKTIPEFTEDECEKEIIYTTTDIESNFQVIFDKKGAQLDLSNSISDESSSNTPSTDESYDASFFPKGFNGYGKSKARAGGWSVSRLEEFTWANGAGSIHNGRWTLSNGSYAFCGEALNASPDPGTPTSEPTVYDNSNVRKALYYGFGGPGDILTSQYGEAGAVVLTNEALSNAYCGTCISKATYNGYHWNLNVGSIVNSIYGMPDPIQYGYVAYRVEIAGTGTNWQGQPSPFQDLFFINPMPTGELQISKKSYNPEITDGNSCYSLEGAEYGIFTDSNATNRVDTLTIGKDNTSNIVKNLKVGTYYIKETKAPKGYALDQNIYPVQIESGKLTTREFTDYPQSDPISILLGKVDKDTNLNKPQGSASLAGAEFTVKFYKGIYGNDPALENIKPDKTFVFATDEDGFISIDEEHKVSGDDFYYNSLGLATFPLGTLTIQETKAPTGYYLNSETFVRTITSEGNDESVYTYNQPIVKEEVLTGEFELVKTITDGDASEIVTNEKGAEFVAVLETDYVANNKDIQKALEYAKKNRSTQEYAVLTTNKEGHAASGKLAFGKYVIQQTKRGTNAEETDILEGVFTFEVYEENGKAVVRGTNTQGNALEMGEDGKMHYHINNRPSDYYLKLIKVDEETGKQITLSNAVFKVKNLDTDKYVSQKVSGVWVDEFSTNNGYVILPLKLEPGNYQLEEIKAPEGYLLNSKSKPFVIKRDQVGNIDSDGDSYITVSMENVAVKGTISIEKNGEILTSIKKDDKGNIQFFYEDAFLAGATYNIYANEDILDPADGSVLFKKDTLMDTVTTTTEGKAVSKKLPLGKYYVIEKKAPNGFIINEEKHEVELIYKDQNTEVVFDETSFHNERQKIALNILKEDSETHTALAGAVFGLYAKNDIKDNKGNILVKANQLIEKTKSNKEGILDFEADLPLDQYYIKEIKAPIGYASTDEVFEFDGSYQGQDVHTIIYNKTFENKIIKVEVSKKDITNDEEIAGAFLTIYPKDDEGAIFDSWISGQDGVNEDGTIKPHMIKGLEVGKTYILKEISSPHGFALAQDIEFTISDTGEIQKIEMKDELVVGQLKWRKSGEIFDQVVTGQTEFGKTESPVWNKSNLLGAKITIYAAEDIKIGNHTYYKADEEIQTLESDWDYVFSKELPVGRYYYKETTTPHGYVIDTNKHFFKIEDNQINEIQIIESTLKNERPTFDIDMTKVLEEQEIFKDEDAYKDIVFGIFAREDIYDYMGNVAIEHGTMISTTEITKEGHLETVPDLPNGVYFIKELATNDQYVLNDTEYDFEIGYKGQDVSHYVVTIGLDGKVPNELARGDIYVQKKDSSDLDKVMKDVEFNISIHEDMSEVIQSSKTDEKGIASFKDLELGTYFIQEAKPVDRYVINDHIYKVEVKQDGDVLTIVCENKPTEMEFSKVDITTGKELPGAKMQVTDKETGKIIDEWVSTDEPHKIKYLVEGKEYILTEKIAPKGYELAESITFTAKDGTKITMKDKLIPEIPQTGDQTNLGLWLGLSGISILAVMALLARKRKKDDVDEK</sequence>
<keyword evidence="6" id="KW-1133">Transmembrane helix</keyword>
<dbReference type="PANTHER" id="PTHR36108:SF13">
    <property type="entry name" value="COLOSSIN-B-RELATED"/>
    <property type="match status" value="1"/>
</dbReference>
<dbReference type="NCBIfam" id="TIGR01167">
    <property type="entry name" value="LPXTG_anchor"/>
    <property type="match status" value="1"/>
</dbReference>
<evidence type="ECO:0000256" key="5">
    <source>
        <dbReference type="ARBA" id="ARBA00023088"/>
    </source>
</evidence>
<evidence type="ECO:0000313" key="8">
    <source>
        <dbReference type="EMBL" id="ERK47503.1"/>
    </source>
</evidence>
<keyword evidence="4" id="KW-0732">Signal</keyword>
<keyword evidence="3" id="KW-0964">Secreted</keyword>
<evidence type="ECO:0000256" key="6">
    <source>
        <dbReference type="SAM" id="Phobius"/>
    </source>
</evidence>
<evidence type="ECO:0000259" key="7">
    <source>
        <dbReference type="PROSITE" id="PS50847"/>
    </source>
</evidence>
<evidence type="ECO:0000256" key="2">
    <source>
        <dbReference type="ARBA" id="ARBA00022512"/>
    </source>
</evidence>
<evidence type="ECO:0000256" key="3">
    <source>
        <dbReference type="ARBA" id="ARBA00022525"/>
    </source>
</evidence>
<dbReference type="OrthoDB" id="1769694at2"/>
<dbReference type="InterPro" id="IPR041033">
    <property type="entry name" value="SpaA_PFL_dom_1"/>
</dbReference>
<keyword evidence="5" id="KW-0572">Peptidoglycan-anchor</keyword>
<accession>U2R1L4</accession>
<dbReference type="InterPro" id="IPR046751">
    <property type="entry name" value="TED_2"/>
</dbReference>
<gene>
    <name evidence="8" type="ORF">HMPREF0367_00107</name>
</gene>
<comment type="caution">
    <text evidence="8">The sequence shown here is derived from an EMBL/GenBank/DDBJ whole genome shotgun (WGS) entry which is preliminary data.</text>
</comment>
<reference evidence="8 9" key="1">
    <citation type="submission" date="2013-06" db="EMBL/GenBank/DDBJ databases">
        <authorList>
            <person name="Weinstock G."/>
            <person name="Sodergren E."/>
            <person name="Lobos E.A."/>
            <person name="Fulton L."/>
            <person name="Fulton R."/>
            <person name="Courtney L."/>
            <person name="Fronick C."/>
            <person name="O'Laughlin M."/>
            <person name="Godfrey J."/>
            <person name="Wilson R.M."/>
            <person name="Miner T."/>
            <person name="Farmer C."/>
            <person name="Delehaunty K."/>
            <person name="Cordes M."/>
            <person name="Minx P."/>
            <person name="Tomlinson C."/>
            <person name="Chen J."/>
            <person name="Wollam A."/>
            <person name="Pepin K.H."/>
            <person name="Bhonagiri V."/>
            <person name="Zhang X."/>
            <person name="Warren W."/>
            <person name="Mitreva M."/>
            <person name="Mardis E.R."/>
            <person name="Wilson R.K."/>
        </authorList>
    </citation>
    <scope>NUCLEOTIDE SEQUENCE [LARGE SCALE GENOMIC DNA]</scope>
    <source>
        <strain evidence="8 9">ATCC 27803</strain>
    </source>
</reference>
<dbReference type="Proteomes" id="UP000016658">
    <property type="component" value="Unassembled WGS sequence"/>
</dbReference>
<dbReference type="Pfam" id="PF20610">
    <property type="entry name" value="TED_2"/>
    <property type="match status" value="1"/>
</dbReference>
<dbReference type="EMBL" id="AWVI01000004">
    <property type="protein sequence ID" value="ERK47503.1"/>
    <property type="molecule type" value="Genomic_DNA"/>
</dbReference>
<keyword evidence="2" id="KW-0134">Cell wall</keyword>
<dbReference type="Gene3D" id="2.60.40.10">
    <property type="entry name" value="Immunoglobulins"/>
    <property type="match status" value="10"/>
</dbReference>
<feature type="transmembrane region" description="Helical" evidence="6">
    <location>
        <begin position="1600"/>
        <end position="1619"/>
    </location>
</feature>
<dbReference type="Pfam" id="PF17802">
    <property type="entry name" value="SpaA"/>
    <property type="match status" value="9"/>
</dbReference>
<protein>
    <submittedName>
        <fullName evidence="8">LPXTG-motif protein cell wall anchor domain protein</fullName>
    </submittedName>
</protein>
<keyword evidence="6" id="KW-0812">Transmembrane</keyword>
<name>U2R1L4_9FIRM</name>
<dbReference type="PROSITE" id="PS50847">
    <property type="entry name" value="GRAM_POS_ANCHORING"/>
    <property type="match status" value="1"/>
</dbReference>
<organism evidence="8 9">
    <name type="scientific">Faecalitalea cylindroides ATCC 27803</name>
    <dbReference type="NCBI Taxonomy" id="649755"/>
    <lineage>
        <taxon>Bacteria</taxon>
        <taxon>Bacillati</taxon>
        <taxon>Bacillota</taxon>
        <taxon>Erysipelotrichia</taxon>
        <taxon>Erysipelotrichales</taxon>
        <taxon>Erysipelotrichaceae</taxon>
        <taxon>Faecalitalea</taxon>
    </lineage>
</organism>
<dbReference type="PANTHER" id="PTHR36108">
    <property type="entry name" value="COLOSSIN-B-RELATED"/>
    <property type="match status" value="1"/>
</dbReference>
<dbReference type="HOGENOM" id="CLU_243174_0_0_9"/>
<dbReference type="InterPro" id="IPR019931">
    <property type="entry name" value="LPXTG_anchor"/>
</dbReference>
<proteinExistence type="inferred from homology"/>
<evidence type="ECO:0000313" key="9">
    <source>
        <dbReference type="Proteomes" id="UP000016658"/>
    </source>
</evidence>
<dbReference type="RefSeq" id="WP_051335182.1">
    <property type="nucleotide sequence ID" value="NZ_KI270996.1"/>
</dbReference>
<evidence type="ECO:0000256" key="1">
    <source>
        <dbReference type="ARBA" id="ARBA00007257"/>
    </source>
</evidence>
<evidence type="ECO:0000256" key="4">
    <source>
        <dbReference type="ARBA" id="ARBA00022729"/>
    </source>
</evidence>
<keyword evidence="6" id="KW-0472">Membrane</keyword>
<dbReference type="InterPro" id="IPR013783">
    <property type="entry name" value="Ig-like_fold"/>
</dbReference>
<comment type="similarity">
    <text evidence="1">Belongs to the serine-aspartate repeat-containing protein (SDr) family.</text>
</comment>
<feature type="domain" description="Gram-positive cocci surface proteins LPxTG" evidence="7">
    <location>
        <begin position="1591"/>
        <end position="1630"/>
    </location>
</feature>